<dbReference type="OrthoDB" id="194358at2759"/>
<dbReference type="PANTHER" id="PTHR24171">
    <property type="entry name" value="ANKYRIN REPEAT DOMAIN-CONTAINING PROTEIN 39-RELATED"/>
    <property type="match status" value="1"/>
</dbReference>
<dbReference type="Pfam" id="PF12796">
    <property type="entry name" value="Ank_2"/>
    <property type="match status" value="1"/>
</dbReference>
<sequence>MPDKHLPRGRTLTPAARPVRGLTPERPSPARRLSSHGSRPAVLSPPAASPRSRSHEAAKRYPPVASRPDSPRARRESISPRRRVVSPLAPPSPRIGRPDERLRPVGSRRGSYGSPTSRISSPGSPRPAAPARRFSGTAPHQVQFARSPTPPRWRPGAEHRTGTPPKYRPASHGTPPGSRRGSGSRRNSNGPSSPAGHEHGGKGSPRGGGFFKTMATFAGLEALAGHVNTVKEWTDWYSDIQGSPDEMRALAARVITARDTVTQIQGTLEARPDLVEGDAGEKLREQIGDAIADTNKSLKTMSGLLEELSKNNTGEGTVLRGVENFWNSYRYKTSFGEKLQEADADLQKQLAQLSTLMVNIYSRAIMKPAPGGVSAPVPPPAPVQPTAPAAAPVQPTIPAAAPVQPTIPTPAVTAQPDPAPPLSAQLGLLPMQSPPIVQAAPVASPPTAPPLAVPPPAASPSAPPSAPPNTASSVKGDDAPPRGRQLNFSRNTPAFVAPPQHQEPPSPATLAQEEEAIAEPVVSPPGATIPPVPPVPASYMPSPPPAVPSTGGAPAPTTSVPAPLNAKPLAEPPIPGPDPKLSSATSPPEATDPDAVIDALLDAAWDGDLTAVTRALRHTPPTSCDLRGLTALHLASERDHLAVAMLLLDRGANIHAHAHNGRTPLHLAARKASADMVEMLLERAEADPNAKTADGKTPLHYAASVAEDGDAERREVLRVLRDWGADPTATDKKGDLPRDVAQKRDFWDAAATLRRAEKKWEDEHHQNWLQRHGLMK</sequence>
<dbReference type="Pfam" id="PF00023">
    <property type="entry name" value="Ank"/>
    <property type="match status" value="1"/>
</dbReference>
<keyword evidence="6" id="KW-1185">Reference proteome</keyword>
<accession>A0A084B2F9</accession>
<feature type="compositionally biased region" description="Low complexity" evidence="4">
    <location>
        <begin position="38"/>
        <end position="51"/>
    </location>
</feature>
<evidence type="ECO:0000256" key="2">
    <source>
        <dbReference type="ARBA" id="ARBA00023043"/>
    </source>
</evidence>
<evidence type="ECO:0000256" key="4">
    <source>
        <dbReference type="SAM" id="MobiDB-lite"/>
    </source>
</evidence>
<dbReference type="InterPro" id="IPR036770">
    <property type="entry name" value="Ankyrin_rpt-contain_sf"/>
</dbReference>
<dbReference type="PROSITE" id="PS50088">
    <property type="entry name" value="ANK_REPEAT"/>
    <property type="match status" value="3"/>
</dbReference>
<feature type="repeat" description="ANK" evidence="3">
    <location>
        <begin position="627"/>
        <end position="659"/>
    </location>
</feature>
<feature type="compositionally biased region" description="Basic and acidic residues" evidence="4">
    <location>
        <begin position="69"/>
        <end position="79"/>
    </location>
</feature>
<feature type="compositionally biased region" description="Low complexity" evidence="4">
    <location>
        <begin position="548"/>
        <end position="559"/>
    </location>
</feature>
<dbReference type="SMART" id="SM00248">
    <property type="entry name" value="ANK"/>
    <property type="match status" value="3"/>
</dbReference>
<protein>
    <submittedName>
        <fullName evidence="5">Uncharacterized protein</fullName>
    </submittedName>
</protein>
<evidence type="ECO:0000313" key="5">
    <source>
        <dbReference type="EMBL" id="KEY71738.1"/>
    </source>
</evidence>
<name>A0A084B2F9_STACB</name>
<dbReference type="InterPro" id="IPR002110">
    <property type="entry name" value="Ankyrin_rpt"/>
</dbReference>
<evidence type="ECO:0000313" key="6">
    <source>
        <dbReference type="Proteomes" id="UP000028045"/>
    </source>
</evidence>
<dbReference type="PANTHER" id="PTHR24171:SF9">
    <property type="entry name" value="ANKYRIN REPEAT DOMAIN-CONTAINING PROTEIN 39"/>
    <property type="match status" value="1"/>
</dbReference>
<feature type="compositionally biased region" description="Low complexity" evidence="4">
    <location>
        <begin position="400"/>
        <end position="416"/>
    </location>
</feature>
<feature type="compositionally biased region" description="Low complexity" evidence="4">
    <location>
        <begin position="175"/>
        <end position="194"/>
    </location>
</feature>
<dbReference type="Proteomes" id="UP000028045">
    <property type="component" value="Unassembled WGS sequence"/>
</dbReference>
<proteinExistence type="predicted"/>
<keyword evidence="2 3" id="KW-0040">ANK repeat</keyword>
<feature type="compositionally biased region" description="Low complexity" evidence="4">
    <location>
        <begin position="113"/>
        <end position="123"/>
    </location>
</feature>
<feature type="compositionally biased region" description="Pro residues" evidence="4">
    <location>
        <begin position="443"/>
        <end position="467"/>
    </location>
</feature>
<organism evidence="5 6">
    <name type="scientific">Stachybotrys chartarum (strain CBS 109288 / IBT 7711)</name>
    <name type="common">Toxic black mold</name>
    <name type="synonym">Stilbospora chartarum</name>
    <dbReference type="NCBI Taxonomy" id="1280523"/>
    <lineage>
        <taxon>Eukaryota</taxon>
        <taxon>Fungi</taxon>
        <taxon>Dikarya</taxon>
        <taxon>Ascomycota</taxon>
        <taxon>Pezizomycotina</taxon>
        <taxon>Sordariomycetes</taxon>
        <taxon>Hypocreomycetidae</taxon>
        <taxon>Hypocreales</taxon>
        <taxon>Stachybotryaceae</taxon>
        <taxon>Stachybotrys</taxon>
    </lineage>
</organism>
<dbReference type="SUPFAM" id="SSF48403">
    <property type="entry name" value="Ankyrin repeat"/>
    <property type="match status" value="1"/>
</dbReference>
<evidence type="ECO:0000256" key="3">
    <source>
        <dbReference type="PROSITE-ProRule" id="PRU00023"/>
    </source>
</evidence>
<dbReference type="Gene3D" id="1.25.40.20">
    <property type="entry name" value="Ankyrin repeat-containing domain"/>
    <property type="match status" value="1"/>
</dbReference>
<feature type="region of interest" description="Disordered" evidence="4">
    <location>
        <begin position="1"/>
        <end position="209"/>
    </location>
</feature>
<dbReference type="HOGENOM" id="CLU_019751_0_0_1"/>
<keyword evidence="1" id="KW-0677">Repeat</keyword>
<dbReference type="AlphaFoldDB" id="A0A084B2F9"/>
<gene>
    <name evidence="5" type="ORF">S7711_02964</name>
</gene>
<dbReference type="EMBL" id="KL648207">
    <property type="protein sequence ID" value="KEY71738.1"/>
    <property type="molecule type" value="Genomic_DNA"/>
</dbReference>
<evidence type="ECO:0000256" key="1">
    <source>
        <dbReference type="ARBA" id="ARBA00022737"/>
    </source>
</evidence>
<feature type="repeat" description="ANK" evidence="3">
    <location>
        <begin position="660"/>
        <end position="683"/>
    </location>
</feature>
<feature type="region of interest" description="Disordered" evidence="4">
    <location>
        <begin position="543"/>
        <end position="592"/>
    </location>
</feature>
<reference evidence="5 6" key="1">
    <citation type="journal article" date="2014" name="BMC Genomics">
        <title>Comparative genome sequencing reveals chemotype-specific gene clusters in the toxigenic black mold Stachybotrys.</title>
        <authorList>
            <person name="Semeiks J."/>
            <person name="Borek D."/>
            <person name="Otwinowski Z."/>
            <person name="Grishin N.V."/>
        </authorList>
    </citation>
    <scope>NUCLEOTIDE SEQUENCE [LARGE SCALE GENOMIC DNA]</scope>
    <source>
        <strain evidence="6">CBS 109288 / IBT 7711</strain>
    </source>
</reference>
<feature type="region of interest" description="Disordered" evidence="4">
    <location>
        <begin position="400"/>
        <end position="512"/>
    </location>
</feature>
<feature type="repeat" description="ANK" evidence="3">
    <location>
        <begin position="694"/>
        <end position="732"/>
    </location>
</feature>
<dbReference type="PROSITE" id="PS50297">
    <property type="entry name" value="ANK_REP_REGION"/>
    <property type="match status" value="3"/>
</dbReference>